<dbReference type="AlphaFoldDB" id="A0A377TYE3"/>
<sequence length="78" mass="8730">MAENDAGFIAKIAVFHVQVSMTHAAAFHFQQRFAVFQRAQRFFRDVNLMVVGNNSCLHACLLVGELINLINAIVPNKD</sequence>
<organism evidence="1 2">
    <name type="scientific">Klebsiella pneumoniae</name>
    <dbReference type="NCBI Taxonomy" id="573"/>
    <lineage>
        <taxon>Bacteria</taxon>
        <taxon>Pseudomonadati</taxon>
        <taxon>Pseudomonadota</taxon>
        <taxon>Gammaproteobacteria</taxon>
        <taxon>Enterobacterales</taxon>
        <taxon>Enterobacteriaceae</taxon>
        <taxon>Klebsiella/Raoultella group</taxon>
        <taxon>Klebsiella</taxon>
        <taxon>Klebsiella pneumoniae complex</taxon>
    </lineage>
</organism>
<reference evidence="1 2" key="1">
    <citation type="submission" date="2018-06" db="EMBL/GenBank/DDBJ databases">
        <authorList>
            <consortium name="Pathogen Informatics"/>
            <person name="Doyle S."/>
        </authorList>
    </citation>
    <scope>NUCLEOTIDE SEQUENCE [LARGE SCALE GENOMIC DNA]</scope>
    <source>
        <strain evidence="1 2">NCTC9140</strain>
    </source>
</reference>
<proteinExistence type="predicted"/>
<dbReference type="Proteomes" id="UP000254938">
    <property type="component" value="Unassembled WGS sequence"/>
</dbReference>
<evidence type="ECO:0000313" key="1">
    <source>
        <dbReference type="EMBL" id="STS82927.1"/>
    </source>
</evidence>
<name>A0A377TYE3_KLEPN</name>
<dbReference type="EMBL" id="UGKQ01000007">
    <property type="protein sequence ID" value="STS82927.1"/>
    <property type="molecule type" value="Genomic_DNA"/>
</dbReference>
<protein>
    <submittedName>
        <fullName evidence="1">Uncharacterized protein</fullName>
    </submittedName>
</protein>
<gene>
    <name evidence="1" type="ORF">NCTC9140_04679</name>
</gene>
<accession>A0A377TYE3</accession>
<evidence type="ECO:0000313" key="2">
    <source>
        <dbReference type="Proteomes" id="UP000254938"/>
    </source>
</evidence>